<evidence type="ECO:0000256" key="6">
    <source>
        <dbReference type="ARBA" id="ARBA00022723"/>
    </source>
</evidence>
<dbReference type="SUPFAM" id="SSF102198">
    <property type="entry name" value="Putative cyclase"/>
    <property type="match status" value="1"/>
</dbReference>
<evidence type="ECO:0000256" key="2">
    <source>
        <dbReference type="ARBA" id="ARBA00002204"/>
    </source>
</evidence>
<reference evidence="12 13" key="1">
    <citation type="submission" date="2019-08" db="EMBL/GenBank/DDBJ databases">
        <title>Deep-cultivation of Planctomycetes and their phenomic and genomic characterization uncovers novel biology.</title>
        <authorList>
            <person name="Wiegand S."/>
            <person name="Jogler M."/>
            <person name="Boedeker C."/>
            <person name="Pinto D."/>
            <person name="Vollmers J."/>
            <person name="Rivas-Marin E."/>
            <person name="Kohn T."/>
            <person name="Peeters S.H."/>
            <person name="Heuer A."/>
            <person name="Rast P."/>
            <person name="Oberbeckmann S."/>
            <person name="Bunk B."/>
            <person name="Jeske O."/>
            <person name="Meyerdierks A."/>
            <person name="Storesund J.E."/>
            <person name="Kallscheuer N."/>
            <person name="Luecker S."/>
            <person name="Lage O.M."/>
            <person name="Pohl T."/>
            <person name="Merkel B.J."/>
            <person name="Hornburger P."/>
            <person name="Mueller R.-W."/>
            <person name="Bruemmer F."/>
            <person name="Labrenz M."/>
            <person name="Spormann A.M."/>
            <person name="Op den Camp H."/>
            <person name="Overmann J."/>
            <person name="Amann R."/>
            <person name="Jetten M.S.M."/>
            <person name="Mascher T."/>
            <person name="Medema M.H."/>
            <person name="Devos D.P."/>
            <person name="Kaster A.-K."/>
            <person name="Ovreas L."/>
            <person name="Rohde M."/>
            <person name="Galperin M.Y."/>
            <person name="Jogler C."/>
        </authorList>
    </citation>
    <scope>NUCLEOTIDE SEQUENCE [LARGE SCALE GENOMIC DNA]</scope>
    <source>
        <strain evidence="12 13">OJF2</strain>
    </source>
</reference>
<protein>
    <recommendedName>
        <fullName evidence="5">Kynurenine formamidase</fullName>
        <ecNumber evidence="4">3.5.1.9</ecNumber>
    </recommendedName>
</protein>
<gene>
    <name evidence="12" type="primary">kynB</name>
    <name evidence="12" type="ORF">OJF2_59930</name>
</gene>
<comment type="function">
    <text evidence="2">Catalyzes the hydrolysis of N-formyl-L-kynurenine to L-kynurenine, the second step in the kynurenine pathway of tryptophan degradation.</text>
</comment>
<dbReference type="GO" id="GO:0019441">
    <property type="term" value="P:L-tryptophan catabolic process to kynurenine"/>
    <property type="evidence" value="ECO:0007669"/>
    <property type="project" value="InterPro"/>
</dbReference>
<dbReference type="RefSeq" id="WP_168222119.1">
    <property type="nucleotide sequence ID" value="NZ_CP042997.1"/>
</dbReference>
<dbReference type="KEGG" id="agv:OJF2_59930"/>
<dbReference type="Proteomes" id="UP000324233">
    <property type="component" value="Chromosome"/>
</dbReference>
<evidence type="ECO:0000256" key="1">
    <source>
        <dbReference type="ARBA" id="ARBA00001947"/>
    </source>
</evidence>
<sequence>MGTTRILDISPPIREDLAVFPGDQPFRREINMHLDRGDSVTLSAIHATVHLGAHVDGPCHYGKDAPGVDEWPLDTFIGLCRVIAVRVPAGGTIGLKDLYSEYDEPRILFRTDSNPDPRRFREDFVAIDPAVVDHLHRRKVRLVGIDTPSVDPMRSTELPAHRRFLANGMAILEGLDLSGVEPGRYELIAFPLRLVGLDASPVRAVLRTLA</sequence>
<keyword evidence="9" id="KW-0823">Tryptophan catabolism</keyword>
<dbReference type="InterPro" id="IPR007325">
    <property type="entry name" value="KFase/CYL"/>
</dbReference>
<dbReference type="PANTHER" id="PTHR31118:SF32">
    <property type="entry name" value="KYNURENINE FORMAMIDASE"/>
    <property type="match status" value="1"/>
</dbReference>
<evidence type="ECO:0000256" key="3">
    <source>
        <dbReference type="ARBA" id="ARBA00011738"/>
    </source>
</evidence>
<evidence type="ECO:0000256" key="8">
    <source>
        <dbReference type="ARBA" id="ARBA00022833"/>
    </source>
</evidence>
<dbReference type="GO" id="GO:0046872">
    <property type="term" value="F:metal ion binding"/>
    <property type="evidence" value="ECO:0007669"/>
    <property type="project" value="UniProtKB-KW"/>
</dbReference>
<evidence type="ECO:0000256" key="10">
    <source>
        <dbReference type="ARBA" id="ARBA00048496"/>
    </source>
</evidence>
<comment type="catalytic activity">
    <reaction evidence="10">
        <text>N-formyl-L-kynurenine + H2O = L-kynurenine + formate + H(+)</text>
        <dbReference type="Rhea" id="RHEA:13009"/>
        <dbReference type="ChEBI" id="CHEBI:15377"/>
        <dbReference type="ChEBI" id="CHEBI:15378"/>
        <dbReference type="ChEBI" id="CHEBI:15740"/>
        <dbReference type="ChEBI" id="CHEBI:57959"/>
        <dbReference type="ChEBI" id="CHEBI:58629"/>
        <dbReference type="EC" id="3.5.1.9"/>
    </reaction>
</comment>
<dbReference type="Gene3D" id="3.50.30.50">
    <property type="entry name" value="Putative cyclase"/>
    <property type="match status" value="1"/>
</dbReference>
<dbReference type="EC" id="3.5.1.9" evidence="4"/>
<comment type="subunit">
    <text evidence="3">Homodimer.</text>
</comment>
<evidence type="ECO:0000256" key="9">
    <source>
        <dbReference type="ARBA" id="ARBA00023079"/>
    </source>
</evidence>
<keyword evidence="7 12" id="KW-0378">Hydrolase</keyword>
<name>A0A5B9WA03_9BACT</name>
<dbReference type="InterPro" id="IPR037175">
    <property type="entry name" value="KFase_sf"/>
</dbReference>
<dbReference type="AlphaFoldDB" id="A0A5B9WA03"/>
<keyword evidence="6" id="KW-0479">Metal-binding</keyword>
<keyword evidence="8" id="KW-0862">Zinc</keyword>
<evidence type="ECO:0000313" key="12">
    <source>
        <dbReference type="EMBL" id="QEH37402.1"/>
    </source>
</evidence>
<dbReference type="EMBL" id="CP042997">
    <property type="protein sequence ID" value="QEH37402.1"/>
    <property type="molecule type" value="Genomic_DNA"/>
</dbReference>
<proteinExistence type="predicted"/>
<accession>A0A5B9WA03</accession>
<evidence type="ECO:0000256" key="7">
    <source>
        <dbReference type="ARBA" id="ARBA00022801"/>
    </source>
</evidence>
<evidence type="ECO:0000256" key="11">
    <source>
        <dbReference type="ARBA" id="ARBA00060547"/>
    </source>
</evidence>
<evidence type="ECO:0000256" key="4">
    <source>
        <dbReference type="ARBA" id="ARBA00012930"/>
    </source>
</evidence>
<evidence type="ECO:0000313" key="13">
    <source>
        <dbReference type="Proteomes" id="UP000324233"/>
    </source>
</evidence>
<organism evidence="12 13">
    <name type="scientific">Aquisphaera giovannonii</name>
    <dbReference type="NCBI Taxonomy" id="406548"/>
    <lineage>
        <taxon>Bacteria</taxon>
        <taxon>Pseudomonadati</taxon>
        <taxon>Planctomycetota</taxon>
        <taxon>Planctomycetia</taxon>
        <taxon>Isosphaerales</taxon>
        <taxon>Isosphaeraceae</taxon>
        <taxon>Aquisphaera</taxon>
    </lineage>
</organism>
<comment type="pathway">
    <text evidence="11">Amino-acid degradation; L-tryptophan degradation via kynurenine pathway; L-kynurenine from L-tryptophan: step 2/2.</text>
</comment>
<dbReference type="FunFam" id="3.50.30.50:FF:000001">
    <property type="entry name" value="Kynurenine formamidase"/>
    <property type="match status" value="1"/>
</dbReference>
<evidence type="ECO:0000256" key="5">
    <source>
        <dbReference type="ARBA" id="ARBA00014889"/>
    </source>
</evidence>
<dbReference type="GO" id="GO:0004061">
    <property type="term" value="F:arylformamidase activity"/>
    <property type="evidence" value="ECO:0007669"/>
    <property type="project" value="UniProtKB-EC"/>
</dbReference>
<keyword evidence="13" id="KW-1185">Reference proteome</keyword>
<comment type="cofactor">
    <cofactor evidence="1">
        <name>Zn(2+)</name>
        <dbReference type="ChEBI" id="CHEBI:29105"/>
    </cofactor>
</comment>
<dbReference type="PANTHER" id="PTHR31118">
    <property type="entry name" value="CYCLASE-LIKE PROTEIN 2"/>
    <property type="match status" value="1"/>
</dbReference>
<dbReference type="Pfam" id="PF04199">
    <property type="entry name" value="Cyclase"/>
    <property type="match status" value="1"/>
</dbReference>